<dbReference type="InterPro" id="IPR051061">
    <property type="entry name" value="Zinc_finger_trans_reg"/>
</dbReference>
<sequence length="795" mass="86970">MNPSFGPSSQGQWGHVLPDQLANASSAAAAHGLGASPVQESDGLEGPHGCQQCGKRYARACDLNKHLKSHVRPFKCPVEVCRYHTFGWPTEKELDRHYNDKHSTEPRVFSCLWPDCPYTSKRESNCKQHMEKTHGWTYVRSRSGNREEGSSNQLEDDPDLSHLASYARTNLTIRTAPGLTFSPSPLEPCLSASHDSPSSSSFNGVIPYGADVCIPWSPPVARPGDNEGFLEDFTQVYATSTQVANCDDEWLKIPVDPRLYNAALLETQPFEKPSTPQSTPNKGELLKVLPTIVTPKTSPIVNTQVLTPLSEPSPVYAQQRCFEGAGGTPQDAEMDPGKGTSTTWGLRSGNTGRHPHGKRQVRFSKEPDDNSERDDERPKKRAKAPESYDDDLGDRHMPCPFRVAHPGIYDLNHDPKYYSCHTEHANISTVVRHLGRPAHNLDVDNARQCISSFNVAGNEHGHPKAGLCKKCWRAFSDAEAFKLHINAKCENVSRSKREKFDILLNTFCRIDQSRRQNSADEDSDADESGDSDEEAEDISAKSNRATREGLVSRDEFLALAARLTALERAFSQQMPQATPRIMPTQTDTLVSPSLGPGIQPTQPFGHYSFDTGPGLSTPRPAAGTRGIVGGMGPGSVQYGNPAGFNQNPERIMSEYRPPVPRTLDNMSTARRTNPMTTRQSDSRAGGDQRGPSEPSTGNPAYRGTPTARMANVSAAAAATGGGGEEAGIGSGSSRNISRAQEAEYGQEGVSQESTSTTMRNRWDQAMDVSDAVLESADFFDTPMDDINRYLNIDPQ</sequence>
<dbReference type="GO" id="GO:0005634">
    <property type="term" value="C:nucleus"/>
    <property type="evidence" value="ECO:0007669"/>
    <property type="project" value="UniProtKB-SubCell"/>
</dbReference>
<evidence type="ECO:0000256" key="7">
    <source>
        <dbReference type="ARBA" id="ARBA00023242"/>
    </source>
</evidence>
<evidence type="ECO:0000259" key="10">
    <source>
        <dbReference type="PROSITE" id="PS50157"/>
    </source>
</evidence>
<name>A0A194VLD9_CYTMA</name>
<dbReference type="PANTHER" id="PTHR46179:SF13">
    <property type="entry name" value="C2H2-TYPE DOMAIN-CONTAINING PROTEIN"/>
    <property type="match status" value="1"/>
</dbReference>
<dbReference type="InterPro" id="IPR013087">
    <property type="entry name" value="Znf_C2H2_type"/>
</dbReference>
<gene>
    <name evidence="11" type="ORF">VM1G_00684</name>
</gene>
<feature type="region of interest" description="Disordered" evidence="9">
    <location>
        <begin position="654"/>
        <end position="759"/>
    </location>
</feature>
<keyword evidence="12" id="KW-1185">Reference proteome</keyword>
<feature type="compositionally biased region" description="Basic and acidic residues" evidence="9">
    <location>
        <begin position="363"/>
        <end position="386"/>
    </location>
</feature>
<dbReference type="PROSITE" id="PS00028">
    <property type="entry name" value="ZINC_FINGER_C2H2_1"/>
    <property type="match status" value="1"/>
</dbReference>
<evidence type="ECO:0000256" key="5">
    <source>
        <dbReference type="ARBA" id="ARBA00023015"/>
    </source>
</evidence>
<evidence type="ECO:0000256" key="9">
    <source>
        <dbReference type="SAM" id="MobiDB-lite"/>
    </source>
</evidence>
<dbReference type="GO" id="GO:0006357">
    <property type="term" value="P:regulation of transcription by RNA polymerase II"/>
    <property type="evidence" value="ECO:0007669"/>
    <property type="project" value="TreeGrafter"/>
</dbReference>
<dbReference type="AlphaFoldDB" id="A0A194VLD9"/>
<evidence type="ECO:0000256" key="8">
    <source>
        <dbReference type="PROSITE-ProRule" id="PRU00042"/>
    </source>
</evidence>
<feature type="compositionally biased region" description="Polar residues" evidence="9">
    <location>
        <begin position="339"/>
        <end position="351"/>
    </location>
</feature>
<dbReference type="Gene3D" id="3.30.160.60">
    <property type="entry name" value="Classic Zinc Finger"/>
    <property type="match status" value="1"/>
</dbReference>
<evidence type="ECO:0000313" key="12">
    <source>
        <dbReference type="Proteomes" id="UP000078559"/>
    </source>
</evidence>
<dbReference type="SMART" id="SM00355">
    <property type="entry name" value="ZnF_C2H2"/>
    <property type="match status" value="4"/>
</dbReference>
<dbReference type="InterPro" id="IPR036236">
    <property type="entry name" value="Znf_C2H2_sf"/>
</dbReference>
<dbReference type="PANTHER" id="PTHR46179">
    <property type="entry name" value="ZINC FINGER PROTEIN"/>
    <property type="match status" value="1"/>
</dbReference>
<feature type="region of interest" description="Disordered" evidence="9">
    <location>
        <begin position="137"/>
        <end position="159"/>
    </location>
</feature>
<feature type="compositionally biased region" description="Gly residues" evidence="9">
    <location>
        <begin position="719"/>
        <end position="730"/>
    </location>
</feature>
<accession>A0A194VLD9</accession>
<feature type="compositionally biased region" description="Polar residues" evidence="9">
    <location>
        <begin position="664"/>
        <end position="679"/>
    </location>
</feature>
<feature type="domain" description="C2H2-type" evidence="10">
    <location>
        <begin position="48"/>
        <end position="70"/>
    </location>
</feature>
<evidence type="ECO:0000256" key="6">
    <source>
        <dbReference type="ARBA" id="ARBA00023163"/>
    </source>
</evidence>
<reference evidence="11" key="1">
    <citation type="submission" date="2014-12" db="EMBL/GenBank/DDBJ databases">
        <title>Genome Sequence of Valsa Canker Pathogens Uncovers a Specific Adaption of Colonization on Woody Bark.</title>
        <authorList>
            <person name="Yin Z."/>
            <person name="Liu H."/>
            <person name="Gao X."/>
            <person name="Li Z."/>
            <person name="Song N."/>
            <person name="Ke X."/>
            <person name="Dai Q."/>
            <person name="Wu Y."/>
            <person name="Sun Y."/>
            <person name="Xu J.-R."/>
            <person name="Kang Z.K."/>
            <person name="Wang L."/>
            <person name="Huang L."/>
        </authorList>
    </citation>
    <scope>NUCLEOTIDE SEQUENCE [LARGE SCALE GENOMIC DNA]</scope>
    <source>
        <strain evidence="11">03-8</strain>
    </source>
</reference>
<evidence type="ECO:0000256" key="2">
    <source>
        <dbReference type="ARBA" id="ARBA00022723"/>
    </source>
</evidence>
<organism evidence="11 12">
    <name type="scientific">Cytospora mali</name>
    <name type="common">Apple Valsa canker fungus</name>
    <name type="synonym">Valsa mali</name>
    <dbReference type="NCBI Taxonomy" id="578113"/>
    <lineage>
        <taxon>Eukaryota</taxon>
        <taxon>Fungi</taxon>
        <taxon>Dikarya</taxon>
        <taxon>Ascomycota</taxon>
        <taxon>Pezizomycotina</taxon>
        <taxon>Sordariomycetes</taxon>
        <taxon>Sordariomycetidae</taxon>
        <taxon>Diaporthales</taxon>
        <taxon>Cytosporaceae</taxon>
        <taxon>Cytospora</taxon>
    </lineage>
</organism>
<evidence type="ECO:0000313" key="11">
    <source>
        <dbReference type="EMBL" id="KUI64986.1"/>
    </source>
</evidence>
<dbReference type="SUPFAM" id="SSF57667">
    <property type="entry name" value="beta-beta-alpha zinc fingers"/>
    <property type="match status" value="1"/>
</dbReference>
<protein>
    <submittedName>
        <fullName evidence="11">Zinc finger transcription factor ace1</fullName>
    </submittedName>
</protein>
<feature type="compositionally biased region" description="Basic residues" evidence="9">
    <location>
        <begin position="353"/>
        <end position="362"/>
    </location>
</feature>
<keyword evidence="4" id="KW-0862">Zinc</keyword>
<dbReference type="EMBL" id="CM003098">
    <property type="protein sequence ID" value="KUI64986.1"/>
    <property type="molecule type" value="Genomic_DNA"/>
</dbReference>
<feature type="compositionally biased region" description="Acidic residues" evidence="9">
    <location>
        <begin position="519"/>
        <end position="537"/>
    </location>
</feature>
<keyword evidence="7" id="KW-0539">Nucleus</keyword>
<evidence type="ECO:0000256" key="4">
    <source>
        <dbReference type="ARBA" id="ARBA00022833"/>
    </source>
</evidence>
<evidence type="ECO:0000256" key="3">
    <source>
        <dbReference type="ARBA" id="ARBA00022771"/>
    </source>
</evidence>
<proteinExistence type="predicted"/>
<dbReference type="GO" id="GO:0008270">
    <property type="term" value="F:zinc ion binding"/>
    <property type="evidence" value="ECO:0007669"/>
    <property type="project" value="UniProtKB-KW"/>
</dbReference>
<dbReference type="Proteomes" id="UP000078559">
    <property type="component" value="Chromosome 1"/>
</dbReference>
<dbReference type="PROSITE" id="PS50157">
    <property type="entry name" value="ZINC_FINGER_C2H2_2"/>
    <property type="match status" value="1"/>
</dbReference>
<keyword evidence="5" id="KW-0805">Transcription regulation</keyword>
<feature type="compositionally biased region" description="Polar residues" evidence="9">
    <location>
        <begin position="748"/>
        <end position="759"/>
    </location>
</feature>
<feature type="region of interest" description="Disordered" evidence="9">
    <location>
        <begin position="514"/>
        <end position="546"/>
    </location>
</feature>
<dbReference type="OrthoDB" id="9368434at2759"/>
<comment type="subcellular location">
    <subcellularLocation>
        <location evidence="1">Nucleus</location>
    </subcellularLocation>
</comment>
<evidence type="ECO:0000256" key="1">
    <source>
        <dbReference type="ARBA" id="ARBA00004123"/>
    </source>
</evidence>
<keyword evidence="3 8" id="KW-0863">Zinc-finger</keyword>
<keyword evidence="6" id="KW-0804">Transcription</keyword>
<keyword evidence="2" id="KW-0479">Metal-binding</keyword>
<feature type="region of interest" description="Disordered" evidence="9">
    <location>
        <begin position="323"/>
        <end position="393"/>
    </location>
</feature>